<evidence type="ECO:0000313" key="2">
    <source>
        <dbReference type="EMBL" id="ACB54573.1"/>
    </source>
</evidence>
<accession>B1X362</accession>
<keyword evidence="3" id="KW-1185">Reference proteome</keyword>
<proteinExistence type="predicted"/>
<reference evidence="2 3" key="1">
    <citation type="journal article" date="2008" name="Proc. Natl. Acad. Sci. U.S.A.">
        <title>The genome of Cyanothece 51142, a unicellular diazotrophic cyanobacterium important in the marine nitrogen cycle.</title>
        <authorList>
            <person name="Welsh E.A."/>
            <person name="Liberton M."/>
            <person name="Stoeckel J."/>
            <person name="Loh T."/>
            <person name="Elvitigala T."/>
            <person name="Wang C."/>
            <person name="Wollam A."/>
            <person name="Fulton R.S."/>
            <person name="Clifton S.W."/>
            <person name="Jacobs J.M."/>
            <person name="Aurora R."/>
            <person name="Ghosh B.K."/>
            <person name="Sherman L.A."/>
            <person name="Smith R.D."/>
            <person name="Wilson R.K."/>
            <person name="Pakrasi H.B."/>
        </authorList>
    </citation>
    <scope>NUCLEOTIDE SEQUENCE [LARGE SCALE GENOMIC DNA]</scope>
    <source>
        <strain evidence="3">ATCC 51142 / BH68</strain>
        <plasmid evidence="3">A</plasmid>
    </source>
</reference>
<dbReference type="Gene3D" id="3.10.290.30">
    <property type="entry name" value="MM3350-like"/>
    <property type="match status" value="1"/>
</dbReference>
<dbReference type="KEGG" id="cyt:cce_5227"/>
<dbReference type="PANTHER" id="PTHR41878">
    <property type="entry name" value="LEXA REPRESSOR-RELATED"/>
    <property type="match status" value="1"/>
</dbReference>
<dbReference type="AlphaFoldDB" id="B1X362"/>
<evidence type="ECO:0000313" key="3">
    <source>
        <dbReference type="Proteomes" id="UP000001203"/>
    </source>
</evidence>
<sequence>MIGVYTQIKINRVVNNMDLDFLMVSGLMGDVPPVDPNLKQWLQQQTITQESPGRIFQDWQSFLDFIGTDGAEVTGKNDYFPMKLLPEINACLSQPIDIDLKRPQQKSYPYIHGLYLLVRLLGLASPIREGKKSKLIINQDLLKTWQKLNVTEQYLILLEVALFWLSIDYGSVATFLSTFNTWMRLPQKKVKITKQNAGKYNLDYLETVTHFALFDLFGLVKLESGKPLPGKGWNITAIEKTPFGEAMMQVLIRCFMSQGSSFVSHRENPLIYGEFQPLLQEYFPDYQHKFTIPDPNESRELTDGIYQFKVSLGRAWRRILLRGDSTLDPLADTILNAFDFDKDHLYQFICKNRLGKEFYINERFLEEPPYTDKFLVKELPLQIGDTMIFLFDFGDNWQFSVMLEGINPPDKDLKIPIIEESKGKAPIQYEEWDDHEY</sequence>
<protein>
    <recommendedName>
        <fullName evidence="1">Plasmid pRiA4b Orf3-like domain-containing protein</fullName>
    </recommendedName>
</protein>
<dbReference type="SUPFAM" id="SSF159941">
    <property type="entry name" value="MM3350-like"/>
    <property type="match status" value="1"/>
</dbReference>
<organism evidence="2 3">
    <name type="scientific">Crocosphaera subtropica (strain ATCC 51142 / BH68)</name>
    <name type="common">Cyanothece sp. (strain ATCC 51142)</name>
    <dbReference type="NCBI Taxonomy" id="43989"/>
    <lineage>
        <taxon>Bacteria</taxon>
        <taxon>Bacillati</taxon>
        <taxon>Cyanobacteriota</taxon>
        <taxon>Cyanophyceae</taxon>
        <taxon>Oscillatoriophycideae</taxon>
        <taxon>Chroococcales</taxon>
        <taxon>Aphanothecaceae</taxon>
        <taxon>Crocosphaera</taxon>
        <taxon>Crocosphaera subtropica</taxon>
    </lineage>
</organism>
<feature type="domain" description="Plasmid pRiA4b Orf3-like" evidence="1">
    <location>
        <begin position="305"/>
        <end position="427"/>
    </location>
</feature>
<keyword evidence="2" id="KW-0614">Plasmid</keyword>
<geneLocation type="plasmid" evidence="2 3">
    <name>A</name>
</geneLocation>
<name>B1X362_CROS5</name>
<dbReference type="EMBL" id="CP000808">
    <property type="protein sequence ID" value="ACB54573.1"/>
    <property type="molecule type" value="Genomic_DNA"/>
</dbReference>
<dbReference type="Pfam" id="PF07929">
    <property type="entry name" value="PRiA4_ORF3"/>
    <property type="match status" value="1"/>
</dbReference>
<dbReference type="PANTHER" id="PTHR41878:SF1">
    <property type="entry name" value="TNPR PROTEIN"/>
    <property type="match status" value="1"/>
</dbReference>
<evidence type="ECO:0000259" key="1">
    <source>
        <dbReference type="Pfam" id="PF07929"/>
    </source>
</evidence>
<dbReference type="HOGENOM" id="CLU_053857_0_0_3"/>
<gene>
    <name evidence="2" type="ordered locus">cce_5227</name>
</gene>
<dbReference type="InterPro" id="IPR024047">
    <property type="entry name" value="MM3350-like_sf"/>
</dbReference>
<dbReference type="Proteomes" id="UP000001203">
    <property type="component" value="Plasmid A"/>
</dbReference>
<dbReference type="InterPro" id="IPR012912">
    <property type="entry name" value="Plasmid_pRiA4b_Orf3-like"/>
</dbReference>